<reference evidence="2" key="1">
    <citation type="submission" date="2017-06" db="EMBL/GenBank/DDBJ databases">
        <title>Genome analysis of Fimbriiglobus ruber SP5, the first member of the order Planctomycetales with confirmed chitinolytic capability.</title>
        <authorList>
            <person name="Ravin N.V."/>
            <person name="Rakitin A.L."/>
            <person name="Ivanova A.A."/>
            <person name="Beletsky A.V."/>
            <person name="Kulichevskaya I.S."/>
            <person name="Mardanov A.V."/>
            <person name="Dedysh S.N."/>
        </authorList>
    </citation>
    <scope>NUCLEOTIDE SEQUENCE [LARGE SCALE GENOMIC DNA]</scope>
    <source>
        <strain evidence="2">SP5</strain>
    </source>
</reference>
<gene>
    <name evidence="1" type="ORF">FRUB_00669</name>
</gene>
<accession>A0A225DZP9</accession>
<protein>
    <recommendedName>
        <fullName evidence="3">3-methyladenine DNA glycosylase</fullName>
    </recommendedName>
</protein>
<comment type="caution">
    <text evidence="1">The sequence shown here is derived from an EMBL/GenBank/DDBJ whole genome shotgun (WGS) entry which is preliminary data.</text>
</comment>
<dbReference type="EMBL" id="NIDE01000001">
    <property type="protein sequence ID" value="OWK46970.1"/>
    <property type="molecule type" value="Genomic_DNA"/>
</dbReference>
<dbReference type="RefSeq" id="WP_238602430.1">
    <property type="nucleotide sequence ID" value="NZ_NIDE01000001.1"/>
</dbReference>
<evidence type="ECO:0000313" key="1">
    <source>
        <dbReference type="EMBL" id="OWK46970.1"/>
    </source>
</evidence>
<sequence>MFDRSLSRDEWQTRRAAYLARVRTWAEDRLRRTSRREKHPVYDFLFEYYSFRPAYLLRWSPGFGIRLEEATSDDLDWRQGFTPCDGGQVLPGATFPRHRIEYLRWATAYLAATAAREPAFGCFGLHEWAMVYQETNVRHGRVPLRLSRAETEAVVDSAAVKCTHFDAFRFFTAAAVPLNRIALTRATTTAHDQAGCVHVNMDLYKFAFVVAPYTSSEILADAFDLARAARELDMRASPYDLTALGFAPIRIETRDGREEYIEKQREIYQQGTPVRERVLAEYRRLASVISESKGTNGA</sequence>
<dbReference type="AlphaFoldDB" id="A0A225DZP9"/>
<organism evidence="1 2">
    <name type="scientific">Fimbriiglobus ruber</name>
    <dbReference type="NCBI Taxonomy" id="1908690"/>
    <lineage>
        <taxon>Bacteria</taxon>
        <taxon>Pseudomonadati</taxon>
        <taxon>Planctomycetota</taxon>
        <taxon>Planctomycetia</taxon>
        <taxon>Gemmatales</taxon>
        <taxon>Gemmataceae</taxon>
        <taxon>Fimbriiglobus</taxon>
    </lineage>
</organism>
<keyword evidence="2" id="KW-1185">Reference proteome</keyword>
<name>A0A225DZP9_9BACT</name>
<dbReference type="Proteomes" id="UP000214646">
    <property type="component" value="Unassembled WGS sequence"/>
</dbReference>
<evidence type="ECO:0008006" key="3">
    <source>
        <dbReference type="Google" id="ProtNLM"/>
    </source>
</evidence>
<evidence type="ECO:0000313" key="2">
    <source>
        <dbReference type="Proteomes" id="UP000214646"/>
    </source>
</evidence>
<proteinExistence type="predicted"/>